<dbReference type="GO" id="GO:0046872">
    <property type="term" value="F:metal ion binding"/>
    <property type="evidence" value="ECO:0007669"/>
    <property type="project" value="UniProtKB-KW"/>
</dbReference>
<dbReference type="GO" id="GO:0005789">
    <property type="term" value="C:endoplasmic reticulum membrane"/>
    <property type="evidence" value="ECO:0007669"/>
    <property type="project" value="TreeGrafter"/>
</dbReference>
<dbReference type="VEuPathDB" id="VectorBase:LOC119160815"/>
<dbReference type="PANTHER" id="PTHR45630">
    <property type="entry name" value="CATION-TRANSPORTING ATPASE-RELATED"/>
    <property type="match status" value="1"/>
</dbReference>
<name>A0A9J6EIA9_RHIMP</name>
<dbReference type="GO" id="GO:0005524">
    <property type="term" value="F:ATP binding"/>
    <property type="evidence" value="ECO:0007669"/>
    <property type="project" value="UniProtKB-KW"/>
</dbReference>
<accession>A0A9J6EIA9</accession>
<evidence type="ECO:0000256" key="5">
    <source>
        <dbReference type="ARBA" id="ARBA00022842"/>
    </source>
</evidence>
<dbReference type="GO" id="GO:0015662">
    <property type="term" value="F:P-type ion transporter activity"/>
    <property type="evidence" value="ECO:0007669"/>
    <property type="project" value="TreeGrafter"/>
</dbReference>
<evidence type="ECO:0000256" key="1">
    <source>
        <dbReference type="ARBA" id="ARBA00004141"/>
    </source>
</evidence>
<dbReference type="InterPro" id="IPR006544">
    <property type="entry name" value="P-type_TPase_V"/>
</dbReference>
<keyword evidence="7" id="KW-0472">Membrane</keyword>
<evidence type="ECO:0000313" key="9">
    <source>
        <dbReference type="Proteomes" id="UP000821866"/>
    </source>
</evidence>
<protein>
    <submittedName>
        <fullName evidence="8">Uncharacterized protein</fullName>
    </submittedName>
</protein>
<feature type="transmembrane region" description="Helical" evidence="7">
    <location>
        <begin position="169"/>
        <end position="191"/>
    </location>
</feature>
<keyword evidence="7" id="KW-0812">Transmembrane</keyword>
<organism evidence="8 9">
    <name type="scientific">Rhipicephalus microplus</name>
    <name type="common">Cattle tick</name>
    <name type="synonym">Boophilus microplus</name>
    <dbReference type="NCBI Taxonomy" id="6941"/>
    <lineage>
        <taxon>Eukaryota</taxon>
        <taxon>Metazoa</taxon>
        <taxon>Ecdysozoa</taxon>
        <taxon>Arthropoda</taxon>
        <taxon>Chelicerata</taxon>
        <taxon>Arachnida</taxon>
        <taxon>Acari</taxon>
        <taxon>Parasitiformes</taxon>
        <taxon>Ixodida</taxon>
        <taxon>Ixodoidea</taxon>
        <taxon>Ixodidae</taxon>
        <taxon>Rhipicephalinae</taxon>
        <taxon>Rhipicephalus</taxon>
        <taxon>Boophilus</taxon>
    </lineage>
</organism>
<evidence type="ECO:0000256" key="7">
    <source>
        <dbReference type="SAM" id="Phobius"/>
    </source>
</evidence>
<dbReference type="EMBL" id="JABSTU010000004">
    <property type="protein sequence ID" value="KAH8034201.1"/>
    <property type="molecule type" value="Genomic_DNA"/>
</dbReference>
<reference evidence="8" key="2">
    <citation type="submission" date="2021-09" db="EMBL/GenBank/DDBJ databases">
        <authorList>
            <person name="Jia N."/>
            <person name="Wang J."/>
            <person name="Shi W."/>
            <person name="Du L."/>
            <person name="Sun Y."/>
            <person name="Zhan W."/>
            <person name="Jiang J."/>
            <person name="Wang Q."/>
            <person name="Zhang B."/>
            <person name="Ji P."/>
            <person name="Sakyi L.B."/>
            <person name="Cui X."/>
            <person name="Yuan T."/>
            <person name="Jiang B."/>
            <person name="Yang W."/>
            <person name="Lam T.T.-Y."/>
            <person name="Chang Q."/>
            <person name="Ding S."/>
            <person name="Wang X."/>
            <person name="Zhu J."/>
            <person name="Ruan X."/>
            <person name="Zhao L."/>
            <person name="Wei J."/>
            <person name="Que T."/>
            <person name="Du C."/>
            <person name="Cheng J."/>
            <person name="Dai P."/>
            <person name="Han X."/>
            <person name="Huang E."/>
            <person name="Gao Y."/>
            <person name="Liu J."/>
            <person name="Shao H."/>
            <person name="Ye R."/>
            <person name="Li L."/>
            <person name="Wei W."/>
            <person name="Wang X."/>
            <person name="Wang C."/>
            <person name="Huo Q."/>
            <person name="Li W."/>
            <person name="Guo W."/>
            <person name="Chen H."/>
            <person name="Chen S."/>
            <person name="Zhou L."/>
            <person name="Zhou L."/>
            <person name="Ni X."/>
            <person name="Tian J."/>
            <person name="Zhou Y."/>
            <person name="Sheng Y."/>
            <person name="Liu T."/>
            <person name="Pan Y."/>
            <person name="Xia L."/>
            <person name="Li J."/>
            <person name="Zhao F."/>
            <person name="Cao W."/>
        </authorList>
    </citation>
    <scope>NUCLEOTIDE SEQUENCE</scope>
    <source>
        <strain evidence="8">Rmic-2018</strain>
        <tissue evidence="8">Larvae</tissue>
    </source>
</reference>
<reference evidence="8" key="1">
    <citation type="journal article" date="2020" name="Cell">
        <title>Large-Scale Comparative Analyses of Tick Genomes Elucidate Their Genetic Diversity and Vector Capacities.</title>
        <authorList>
            <consortium name="Tick Genome and Microbiome Consortium (TIGMIC)"/>
            <person name="Jia N."/>
            <person name="Wang J."/>
            <person name="Shi W."/>
            <person name="Du L."/>
            <person name="Sun Y."/>
            <person name="Zhan W."/>
            <person name="Jiang J.F."/>
            <person name="Wang Q."/>
            <person name="Zhang B."/>
            <person name="Ji P."/>
            <person name="Bell-Sakyi L."/>
            <person name="Cui X.M."/>
            <person name="Yuan T.T."/>
            <person name="Jiang B.G."/>
            <person name="Yang W.F."/>
            <person name="Lam T.T."/>
            <person name="Chang Q.C."/>
            <person name="Ding S.J."/>
            <person name="Wang X.J."/>
            <person name="Zhu J.G."/>
            <person name="Ruan X.D."/>
            <person name="Zhao L."/>
            <person name="Wei J.T."/>
            <person name="Ye R.Z."/>
            <person name="Que T.C."/>
            <person name="Du C.H."/>
            <person name="Zhou Y.H."/>
            <person name="Cheng J.X."/>
            <person name="Dai P.F."/>
            <person name="Guo W.B."/>
            <person name="Han X.H."/>
            <person name="Huang E.J."/>
            <person name="Li L.F."/>
            <person name="Wei W."/>
            <person name="Gao Y.C."/>
            <person name="Liu J.Z."/>
            <person name="Shao H.Z."/>
            <person name="Wang X."/>
            <person name="Wang C.C."/>
            <person name="Yang T.C."/>
            <person name="Huo Q.B."/>
            <person name="Li W."/>
            <person name="Chen H.Y."/>
            <person name="Chen S.E."/>
            <person name="Zhou L.G."/>
            <person name="Ni X.B."/>
            <person name="Tian J.H."/>
            <person name="Sheng Y."/>
            <person name="Liu T."/>
            <person name="Pan Y.S."/>
            <person name="Xia L.Y."/>
            <person name="Li J."/>
            <person name="Zhao F."/>
            <person name="Cao W.C."/>
        </authorList>
    </citation>
    <scope>NUCLEOTIDE SEQUENCE</scope>
    <source>
        <strain evidence="8">Rmic-2018</strain>
    </source>
</reference>
<dbReference type="GO" id="GO:0019829">
    <property type="term" value="F:ATPase-coupled monoatomic cation transmembrane transporter activity"/>
    <property type="evidence" value="ECO:0007669"/>
    <property type="project" value="TreeGrafter"/>
</dbReference>
<dbReference type="PANTHER" id="PTHR45630:SF7">
    <property type="entry name" value="ENDOPLASMIC RETICULUM TRANSMEMBRANE HELIX TRANSLOCASE"/>
    <property type="match status" value="1"/>
</dbReference>
<keyword evidence="7" id="KW-1133">Transmembrane helix</keyword>
<gene>
    <name evidence="8" type="ORF">HPB51_021871</name>
</gene>
<keyword evidence="5" id="KW-0460">Magnesium</keyword>
<proteinExistence type="predicted"/>
<evidence type="ECO:0000256" key="2">
    <source>
        <dbReference type="ARBA" id="ARBA00022723"/>
    </source>
</evidence>
<evidence type="ECO:0000256" key="6">
    <source>
        <dbReference type="ARBA" id="ARBA00022967"/>
    </source>
</evidence>
<dbReference type="Proteomes" id="UP000821866">
    <property type="component" value="Chromosome 2"/>
</dbReference>
<keyword evidence="4" id="KW-0067">ATP-binding</keyword>
<evidence type="ECO:0000313" key="8">
    <source>
        <dbReference type="EMBL" id="KAH8034201.1"/>
    </source>
</evidence>
<evidence type="ECO:0000256" key="4">
    <source>
        <dbReference type="ARBA" id="ARBA00022840"/>
    </source>
</evidence>
<keyword evidence="3" id="KW-0547">Nucleotide-binding</keyword>
<evidence type="ECO:0000256" key="3">
    <source>
        <dbReference type="ARBA" id="ARBA00022741"/>
    </source>
</evidence>
<dbReference type="AlphaFoldDB" id="A0A9J6EIA9"/>
<comment type="subcellular location">
    <subcellularLocation>
        <location evidence="1">Membrane</location>
        <topology evidence="1">Multi-pass membrane protein</topology>
    </subcellularLocation>
</comment>
<keyword evidence="9" id="KW-1185">Reference proteome</keyword>
<dbReference type="GO" id="GO:0006874">
    <property type="term" value="P:intracellular calcium ion homeostasis"/>
    <property type="evidence" value="ECO:0007669"/>
    <property type="project" value="TreeGrafter"/>
</dbReference>
<sequence length="202" mass="22945">MIQKPSLWHLTYIAWEPVEDLDPEQLLDMETLGRLHVLYGGTKVLQHTPPAKASTGLRPVTVCLSQLRHYLIFFLPFTLILALKRLSALSMAPQNEQSGARKELCSRMCYVWHSQEGKLLRTILFGVKRVTANNLETFAFILFLLLFAVAAASYVWIKGVLVCMVTFKAGYFSGHVFFAMLCLILLICNTVSTRVMKGWYKV</sequence>
<comment type="caution">
    <text evidence="8">The sequence shown here is derived from an EMBL/GenBank/DDBJ whole genome shotgun (WGS) entry which is preliminary data.</text>
</comment>
<keyword evidence="2" id="KW-0479">Metal-binding</keyword>
<feature type="transmembrane region" description="Helical" evidence="7">
    <location>
        <begin position="138"/>
        <end position="157"/>
    </location>
</feature>
<keyword evidence="6" id="KW-1278">Translocase</keyword>